<dbReference type="AlphaFoldDB" id="A0A061QMQ3"/>
<accession>A0A061QMQ3</accession>
<dbReference type="EMBL" id="GBEZ01025104">
    <property type="protein sequence ID" value="JAC61947.1"/>
    <property type="molecule type" value="Transcribed_RNA"/>
</dbReference>
<evidence type="ECO:0000256" key="1">
    <source>
        <dbReference type="SAM" id="Coils"/>
    </source>
</evidence>
<feature type="non-terminal residue" evidence="2">
    <location>
        <position position="84"/>
    </location>
</feature>
<sequence length="84" mass="9854">ELQTAVRDMNDLVEQQKAELQSAHIVMKNSSDEQLDKFKIALLEKTQELTKLTNQMNEEIERRDEKIRLLEQQLLNVTTELEDA</sequence>
<keyword evidence="1" id="KW-0175">Coiled coil</keyword>
<organism evidence="2">
    <name type="scientific">Tetraselmis sp. GSL018</name>
    <dbReference type="NCBI Taxonomy" id="582737"/>
    <lineage>
        <taxon>Eukaryota</taxon>
        <taxon>Viridiplantae</taxon>
        <taxon>Chlorophyta</taxon>
        <taxon>core chlorophytes</taxon>
        <taxon>Chlorodendrophyceae</taxon>
        <taxon>Chlorodendrales</taxon>
        <taxon>Chlorodendraceae</taxon>
        <taxon>Tetraselmis</taxon>
    </lineage>
</organism>
<protein>
    <submittedName>
        <fullName evidence="2">Uncharacterized protein</fullName>
    </submittedName>
</protein>
<name>A0A061QMQ3_9CHLO</name>
<feature type="coiled-coil region" evidence="1">
    <location>
        <begin position="35"/>
        <end position="80"/>
    </location>
</feature>
<gene>
    <name evidence="2" type="ORF">TSPGSL018_24711</name>
</gene>
<feature type="non-terminal residue" evidence="2">
    <location>
        <position position="1"/>
    </location>
</feature>
<proteinExistence type="predicted"/>
<evidence type="ECO:0000313" key="2">
    <source>
        <dbReference type="EMBL" id="JAC61947.1"/>
    </source>
</evidence>
<reference evidence="2" key="1">
    <citation type="submission" date="2014-05" db="EMBL/GenBank/DDBJ databases">
        <title>The transcriptome of the halophilic microalga Tetraselmis sp. GSL018 isolated from the Great Salt Lake, Utah.</title>
        <authorList>
            <person name="Jinkerson R.E."/>
            <person name="D'Adamo S."/>
            <person name="Posewitz M.C."/>
        </authorList>
    </citation>
    <scope>NUCLEOTIDE SEQUENCE</scope>
    <source>
        <strain evidence="2">GSL018</strain>
    </source>
</reference>